<dbReference type="STRING" id="3469.A0A4Y7J1F0"/>
<sequence length="69" mass="7868">MGSLPTGNLESMSICSQNPLDPDEFRRQGHMINFVESYPVRSQVEPGYLRKRLPESAPNNSPLKPFFKM</sequence>
<organism evidence="2 3">
    <name type="scientific">Papaver somniferum</name>
    <name type="common">Opium poppy</name>
    <dbReference type="NCBI Taxonomy" id="3469"/>
    <lineage>
        <taxon>Eukaryota</taxon>
        <taxon>Viridiplantae</taxon>
        <taxon>Streptophyta</taxon>
        <taxon>Embryophyta</taxon>
        <taxon>Tracheophyta</taxon>
        <taxon>Spermatophyta</taxon>
        <taxon>Magnoliopsida</taxon>
        <taxon>Ranunculales</taxon>
        <taxon>Papaveraceae</taxon>
        <taxon>Papaveroideae</taxon>
        <taxon>Papaver</taxon>
    </lineage>
</organism>
<evidence type="ECO:0000313" key="2">
    <source>
        <dbReference type="EMBL" id="RZC54276.1"/>
    </source>
</evidence>
<dbReference type="EMBL" id="CM010717">
    <property type="protein sequence ID" value="RZC54276.1"/>
    <property type="molecule type" value="Genomic_DNA"/>
</dbReference>
<feature type="region of interest" description="Disordered" evidence="1">
    <location>
        <begin position="1"/>
        <end position="22"/>
    </location>
</feature>
<evidence type="ECO:0000256" key="1">
    <source>
        <dbReference type="SAM" id="MobiDB-lite"/>
    </source>
</evidence>
<dbReference type="Gramene" id="RZC54276">
    <property type="protein sequence ID" value="RZC54276"/>
    <property type="gene ID" value="C5167_013140"/>
</dbReference>
<name>A0A4Y7J1F0_PAPSO</name>
<feature type="compositionally biased region" description="Polar residues" evidence="1">
    <location>
        <begin position="1"/>
        <end position="19"/>
    </location>
</feature>
<dbReference type="Gene3D" id="1.20.1340.10">
    <property type="entry name" value="dopa decarboxylase, N-terminal domain"/>
    <property type="match status" value="1"/>
</dbReference>
<feature type="region of interest" description="Disordered" evidence="1">
    <location>
        <begin position="49"/>
        <end position="69"/>
    </location>
</feature>
<dbReference type="AlphaFoldDB" id="A0A4Y7J1F0"/>
<proteinExistence type="predicted"/>
<reference evidence="2 3" key="1">
    <citation type="journal article" date="2018" name="Science">
        <title>The opium poppy genome and morphinan production.</title>
        <authorList>
            <person name="Guo L."/>
            <person name="Winzer T."/>
            <person name="Yang X."/>
            <person name="Li Y."/>
            <person name="Ning Z."/>
            <person name="He Z."/>
            <person name="Teodor R."/>
            <person name="Lu Y."/>
            <person name="Bowser T.A."/>
            <person name="Graham I.A."/>
            <person name="Ye K."/>
        </authorList>
    </citation>
    <scope>NUCLEOTIDE SEQUENCE [LARGE SCALE GENOMIC DNA]</scope>
    <source>
        <strain evidence="3">cv. HN1</strain>
        <tissue evidence="2">Leaves</tissue>
    </source>
</reference>
<gene>
    <name evidence="2" type="ORF">C5167_013140</name>
</gene>
<accession>A0A4Y7J1F0</accession>
<evidence type="ECO:0000313" key="3">
    <source>
        <dbReference type="Proteomes" id="UP000316621"/>
    </source>
</evidence>
<keyword evidence="3" id="KW-1185">Reference proteome</keyword>
<protein>
    <submittedName>
        <fullName evidence="2">Uncharacterized protein</fullName>
    </submittedName>
</protein>
<dbReference type="Proteomes" id="UP000316621">
    <property type="component" value="Chromosome 3"/>
</dbReference>